<protein>
    <submittedName>
        <fullName evidence="1">Uncharacterized protein</fullName>
    </submittedName>
</protein>
<dbReference type="EMBL" id="CM056741">
    <property type="protein sequence ID" value="KAJ8683978.1"/>
    <property type="molecule type" value="Genomic_DNA"/>
</dbReference>
<accession>A0ACC2PKI3</accession>
<dbReference type="Proteomes" id="UP001239111">
    <property type="component" value="Chromosome 1"/>
</dbReference>
<proteinExistence type="predicted"/>
<reference evidence="1" key="1">
    <citation type="submission" date="2023-04" db="EMBL/GenBank/DDBJ databases">
        <title>A chromosome-level genome assembly of the parasitoid wasp Eretmocerus hayati.</title>
        <authorList>
            <person name="Zhong Y."/>
            <person name="Liu S."/>
            <person name="Liu Y."/>
        </authorList>
    </citation>
    <scope>NUCLEOTIDE SEQUENCE</scope>
    <source>
        <strain evidence="1">ZJU_SS_LIU_2023</strain>
    </source>
</reference>
<evidence type="ECO:0000313" key="1">
    <source>
        <dbReference type="EMBL" id="KAJ8683978.1"/>
    </source>
</evidence>
<evidence type="ECO:0000313" key="2">
    <source>
        <dbReference type="Proteomes" id="UP001239111"/>
    </source>
</evidence>
<sequence length="263" mass="29432">MLRRNIEERVTAFVFFLTIVQGHIIELRPKIVNGTTVSIKEVPFQVSLQQWGRHFCGGSILNHYYIITAAHCVNGKKPAMLKIIVGTENNRKAGQVYLTQKIIMHKEYNIPLQSDRNDIALIKLKSPLKYSNVVQPVTLPEPHAKIPARSPAIVSGWGELGGDSKRGSDILRKAQIWITDPINCIKAMNVEEYEIYPTQLCANDPTMRKGHCTGDSGGPLTVNGTLVGIVSWSVKDPFCASTKFPNVYTRVSEYIDWIKDNAE</sequence>
<organism evidence="1 2">
    <name type="scientific">Eretmocerus hayati</name>
    <dbReference type="NCBI Taxonomy" id="131215"/>
    <lineage>
        <taxon>Eukaryota</taxon>
        <taxon>Metazoa</taxon>
        <taxon>Ecdysozoa</taxon>
        <taxon>Arthropoda</taxon>
        <taxon>Hexapoda</taxon>
        <taxon>Insecta</taxon>
        <taxon>Pterygota</taxon>
        <taxon>Neoptera</taxon>
        <taxon>Endopterygota</taxon>
        <taxon>Hymenoptera</taxon>
        <taxon>Apocrita</taxon>
        <taxon>Proctotrupomorpha</taxon>
        <taxon>Chalcidoidea</taxon>
        <taxon>Aphelinidae</taxon>
        <taxon>Aphelininae</taxon>
        <taxon>Eretmocerus</taxon>
    </lineage>
</organism>
<keyword evidence="2" id="KW-1185">Reference proteome</keyword>
<comment type="caution">
    <text evidence="1">The sequence shown here is derived from an EMBL/GenBank/DDBJ whole genome shotgun (WGS) entry which is preliminary data.</text>
</comment>
<name>A0ACC2PKI3_9HYME</name>
<gene>
    <name evidence="1" type="ORF">QAD02_019770</name>
</gene>